<accession>A0A1Y5THW0</accession>
<name>A0A1Y5THW0_9RHOB</name>
<reference evidence="1 2" key="1">
    <citation type="submission" date="2017-03" db="EMBL/GenBank/DDBJ databases">
        <authorList>
            <person name="Afonso C.L."/>
            <person name="Miller P.J."/>
            <person name="Scott M.A."/>
            <person name="Spackman E."/>
            <person name="Goraichik I."/>
            <person name="Dimitrov K.M."/>
            <person name="Suarez D.L."/>
            <person name="Swayne D.E."/>
        </authorList>
    </citation>
    <scope>NUCLEOTIDE SEQUENCE [LARGE SCALE GENOMIC DNA]</scope>
    <source>
        <strain evidence="1 2">CECT 7066</strain>
    </source>
</reference>
<protein>
    <submittedName>
        <fullName evidence="1">Uncharacterized protein</fullName>
    </submittedName>
</protein>
<dbReference type="AlphaFoldDB" id="A0A1Y5THW0"/>
<keyword evidence="2" id="KW-1185">Reference proteome</keyword>
<evidence type="ECO:0000313" key="2">
    <source>
        <dbReference type="Proteomes" id="UP000193870"/>
    </source>
</evidence>
<dbReference type="STRING" id="315423.SAMN04488020_11127"/>
<organism evidence="1 2">
    <name type="scientific">Palleronia marisminoris</name>
    <dbReference type="NCBI Taxonomy" id="315423"/>
    <lineage>
        <taxon>Bacteria</taxon>
        <taxon>Pseudomonadati</taxon>
        <taxon>Pseudomonadota</taxon>
        <taxon>Alphaproteobacteria</taxon>
        <taxon>Rhodobacterales</taxon>
        <taxon>Roseobacteraceae</taxon>
        <taxon>Palleronia</taxon>
    </lineage>
</organism>
<gene>
    <name evidence="1" type="ORF">PAM7066_03102</name>
</gene>
<sequence>MMGRDRHDNGLRRIISRTTGWTRCPRRMSATSSGFTWFQSTAVVVSQREDPPKRISGQNHRVRHGCVRKCEVFFAASRRIGKTGSELPSAAPCMKVRNGPIATVSFTCACRLEGSAFCALPKFDQGAANGCSPPFMTASRVIAACRPGSPLRRYVAPASRQRRKSAFRRFCGKTPVRERRILALVIGAGAFLVRHFAVPAVREGSSPVSGGSGRWRRAGIRRSRRMVPVVGASQGRGYA</sequence>
<evidence type="ECO:0000313" key="1">
    <source>
        <dbReference type="EMBL" id="SLN62425.1"/>
    </source>
</evidence>
<proteinExistence type="predicted"/>
<dbReference type="Proteomes" id="UP000193870">
    <property type="component" value="Unassembled WGS sequence"/>
</dbReference>
<dbReference type="EMBL" id="FWFV01000010">
    <property type="protein sequence ID" value="SLN62425.1"/>
    <property type="molecule type" value="Genomic_DNA"/>
</dbReference>